<organism evidence="3 4">
    <name type="scientific">Streptomyces rimosus subsp. rimosus</name>
    <dbReference type="NCBI Taxonomy" id="132474"/>
    <lineage>
        <taxon>Bacteria</taxon>
        <taxon>Bacillati</taxon>
        <taxon>Actinomycetota</taxon>
        <taxon>Actinomycetes</taxon>
        <taxon>Kitasatosporales</taxon>
        <taxon>Streptomycetaceae</taxon>
        <taxon>Streptomyces</taxon>
    </lineage>
</organism>
<reference evidence="3 4" key="1">
    <citation type="submission" date="2022-03" db="EMBL/GenBank/DDBJ databases">
        <title>Complete genome of Streptomyces rimosus ssp. rimosus R7 (=ATCC 10970).</title>
        <authorList>
            <person name="Beganovic S."/>
            <person name="Ruckert C."/>
            <person name="Busche T."/>
            <person name="Kalinowski J."/>
            <person name="Wittmann C."/>
        </authorList>
    </citation>
    <scope>NUCLEOTIDE SEQUENCE [LARGE SCALE GENOMIC DNA]</scope>
    <source>
        <strain evidence="3 4">R7</strain>
    </source>
</reference>
<dbReference type="InterPro" id="IPR038721">
    <property type="entry name" value="IS701-like_DDE_dom"/>
</dbReference>
<evidence type="ECO:0000259" key="2">
    <source>
        <dbReference type="Pfam" id="PF13546"/>
    </source>
</evidence>
<accession>A0ABY3YTX6</accession>
<evidence type="ECO:0000313" key="4">
    <source>
        <dbReference type="Proteomes" id="UP000829494"/>
    </source>
</evidence>
<dbReference type="Proteomes" id="UP000829494">
    <property type="component" value="Chromosome"/>
</dbReference>
<evidence type="ECO:0000313" key="3">
    <source>
        <dbReference type="EMBL" id="UNZ01210.1"/>
    </source>
</evidence>
<proteinExistence type="predicted"/>
<feature type="region of interest" description="Disordered" evidence="1">
    <location>
        <begin position="215"/>
        <end position="243"/>
    </location>
</feature>
<dbReference type="EMBL" id="CP094298">
    <property type="protein sequence ID" value="UNZ01210.1"/>
    <property type="molecule type" value="Genomic_DNA"/>
</dbReference>
<dbReference type="Pfam" id="PF13546">
    <property type="entry name" value="DDE_5"/>
    <property type="match status" value="1"/>
</dbReference>
<sequence>MSELVWAGGREALAELSRFRTAFYECLSARAYAFFELTDALRCVDGPTRTPVELSLLAEHQRGYGSLYGALNHGRLDTEALRDLLASLPMPRFKGWIVLAVGVSPGCARTRLSPRRSSRASECSPCYRKKNPVEKVCPELMRGPPPGRTSQRPRREISAVPARWSAGRSTCPENAKPRLHMTPPVYGACMARKQCTVYVKIFPWPGQLTNVCPPKDQPESAGAGQKPVFDLRNVDVAMRTPRR</sequence>
<keyword evidence="4" id="KW-1185">Reference proteome</keyword>
<feature type="region of interest" description="Disordered" evidence="1">
    <location>
        <begin position="137"/>
        <end position="163"/>
    </location>
</feature>
<protein>
    <recommendedName>
        <fullName evidence="2">Transposase IS701-like DDE domain-containing protein</fullName>
    </recommendedName>
</protein>
<gene>
    <name evidence="3" type="ORF">SRIMR7_03560</name>
</gene>
<name>A0ABY3YTX6_STRRM</name>
<evidence type="ECO:0000256" key="1">
    <source>
        <dbReference type="SAM" id="MobiDB-lite"/>
    </source>
</evidence>
<feature type="domain" description="Transposase IS701-like DDE" evidence="2">
    <location>
        <begin position="23"/>
        <end position="95"/>
    </location>
</feature>